<reference evidence="2 3" key="1">
    <citation type="journal article" date="2012" name="J. Bacteriol.">
        <title>Genome sequence of proteorhodopsin-containing sea ice bacterium Glaciecola punicea ACAM 611T.</title>
        <authorList>
            <person name="Qin Q.-L."/>
            <person name="Xie B.-B."/>
            <person name="Shu Y.-L."/>
            <person name="Rong J.-C."/>
            <person name="Zhao D.-L."/>
            <person name="Zhang X.-Y."/>
            <person name="Chen X.-L."/>
            <person name="Zhou B.-C."/>
            <person name="Zhanga Y.-Z."/>
        </authorList>
    </citation>
    <scope>NUCLEOTIDE SEQUENCE [LARGE SCALE GENOMIC DNA]</scope>
    <source>
        <strain evidence="2 3">ACAM 611</strain>
    </source>
</reference>
<organism evidence="2 3">
    <name type="scientific">Glaciecola punicea ACAM 611</name>
    <dbReference type="NCBI Taxonomy" id="1121923"/>
    <lineage>
        <taxon>Bacteria</taxon>
        <taxon>Pseudomonadati</taxon>
        <taxon>Pseudomonadota</taxon>
        <taxon>Gammaproteobacteria</taxon>
        <taxon>Alteromonadales</taxon>
        <taxon>Alteromonadaceae</taxon>
        <taxon>Glaciecola</taxon>
    </lineage>
</organism>
<reference evidence="2 3" key="2">
    <citation type="journal article" date="2017" name="Antonie Van Leeuwenhoek">
        <title>Rhizobium rhizosphaerae sp. nov., a novel species isolated from rice rhizosphere.</title>
        <authorList>
            <person name="Zhao J.J."/>
            <person name="Zhang J."/>
            <person name="Zhang R.J."/>
            <person name="Zhang C.W."/>
            <person name="Yin H.Q."/>
            <person name="Zhang X.X."/>
        </authorList>
    </citation>
    <scope>NUCLEOTIDE SEQUENCE [LARGE SCALE GENOMIC DNA]</scope>
    <source>
        <strain evidence="2 3">ACAM 611</strain>
    </source>
</reference>
<keyword evidence="3" id="KW-1185">Reference proteome</keyword>
<evidence type="ECO:0000313" key="3">
    <source>
        <dbReference type="Proteomes" id="UP000053586"/>
    </source>
</evidence>
<evidence type="ECO:0000313" key="2">
    <source>
        <dbReference type="EMBL" id="GAB54831.1"/>
    </source>
</evidence>
<dbReference type="Proteomes" id="UP000053586">
    <property type="component" value="Unassembled WGS sequence"/>
</dbReference>
<dbReference type="AlphaFoldDB" id="H5T954"/>
<gene>
    <name evidence="2" type="primary">nodN</name>
    <name evidence="2" type="ORF">GPUN_0691</name>
</gene>
<name>H5T954_9ALTE</name>
<dbReference type="InterPro" id="IPR002539">
    <property type="entry name" value="MaoC-like_dom"/>
</dbReference>
<accession>H5T954</accession>
<comment type="caution">
    <text evidence="2">The sequence shown here is derived from an EMBL/GenBank/DDBJ whole genome shotgun (WGS) entry which is preliminary data.</text>
</comment>
<dbReference type="EMBL" id="BAET01000007">
    <property type="protein sequence ID" value="GAB54831.1"/>
    <property type="molecule type" value="Genomic_DNA"/>
</dbReference>
<dbReference type="CDD" id="cd03450">
    <property type="entry name" value="NodN"/>
    <property type="match status" value="1"/>
</dbReference>
<evidence type="ECO:0000259" key="1">
    <source>
        <dbReference type="Pfam" id="PF01575"/>
    </source>
</evidence>
<dbReference type="PANTHER" id="PTHR42993">
    <property type="entry name" value="MAOC-LIKE DEHYDRATASE DOMAIN-CONTAINING PROTEIN"/>
    <property type="match status" value="1"/>
</dbReference>
<proteinExistence type="predicted"/>
<dbReference type="Pfam" id="PF01575">
    <property type="entry name" value="MaoC_dehydratas"/>
    <property type="match status" value="1"/>
</dbReference>
<dbReference type="Gene3D" id="3.10.129.10">
    <property type="entry name" value="Hotdog Thioesterase"/>
    <property type="match status" value="1"/>
</dbReference>
<dbReference type="PANTHER" id="PTHR42993:SF1">
    <property type="entry name" value="MAOC-LIKE DEHYDRATASE DOMAIN-CONTAINING PROTEIN"/>
    <property type="match status" value="1"/>
</dbReference>
<feature type="domain" description="MaoC-like" evidence="1">
    <location>
        <begin position="13"/>
        <end position="115"/>
    </location>
</feature>
<sequence length="149" mass="16808">MDIMHLAVGSTHESPNLHRVTQEQIQKFADATGDHQWIHLDSEKCAKLSPYKTTIAHGFLTLSLMPQMFAEAIVVNPKTTTMINYGMDSLRFIEAVRVNDKIKYVFTLVNIENKSTGNLYKFEGKVLIEGRQKPALIGTFLTLVLKAKD</sequence>
<dbReference type="SUPFAM" id="SSF54637">
    <property type="entry name" value="Thioesterase/thiol ester dehydrase-isomerase"/>
    <property type="match status" value="1"/>
</dbReference>
<dbReference type="InterPro" id="IPR029069">
    <property type="entry name" value="HotDog_dom_sf"/>
</dbReference>
<protein>
    <submittedName>
        <fullName evidence="2">Nodulation protein N</fullName>
    </submittedName>
</protein>
<dbReference type="RefSeq" id="WP_006003366.1">
    <property type="nucleotide sequence ID" value="NZ_BAET01000007.1"/>
</dbReference>
<dbReference type="STRING" id="56804.BAE46_08385"/>
<dbReference type="InterPro" id="IPR039375">
    <property type="entry name" value="NodN-like"/>
</dbReference>
<dbReference type="eggNOG" id="COG2030">
    <property type="taxonomic scope" value="Bacteria"/>
</dbReference>
<dbReference type="OrthoDB" id="9801735at2"/>